<comment type="caution">
    <text evidence="2">The sequence shown here is derived from an EMBL/GenBank/DDBJ whole genome shotgun (WGS) entry which is preliminary data.</text>
</comment>
<dbReference type="InterPro" id="IPR012340">
    <property type="entry name" value="NA-bd_OB-fold"/>
</dbReference>
<evidence type="ECO:0000313" key="2">
    <source>
        <dbReference type="EMBL" id="KAK6336531.1"/>
    </source>
</evidence>
<gene>
    <name evidence="2" type="ORF">TWF696_002081</name>
</gene>
<dbReference type="GO" id="GO:0043047">
    <property type="term" value="F:single-stranded telomeric DNA binding"/>
    <property type="evidence" value="ECO:0007669"/>
    <property type="project" value="InterPro"/>
</dbReference>
<keyword evidence="3" id="KW-1185">Reference proteome</keyword>
<reference evidence="2 3" key="1">
    <citation type="submission" date="2019-10" db="EMBL/GenBank/DDBJ databases">
        <authorList>
            <person name="Palmer J.M."/>
        </authorList>
    </citation>
    <scope>NUCLEOTIDE SEQUENCE [LARGE SCALE GENOMIC DNA]</scope>
    <source>
        <strain evidence="2 3">TWF696</strain>
    </source>
</reference>
<evidence type="ECO:0000256" key="1">
    <source>
        <dbReference type="SAM" id="MobiDB-lite"/>
    </source>
</evidence>
<dbReference type="Gene3D" id="2.40.50.140">
    <property type="entry name" value="Nucleic acid-binding proteins"/>
    <property type="match status" value="1"/>
</dbReference>
<dbReference type="EMBL" id="JAVHNQ010000011">
    <property type="protein sequence ID" value="KAK6336531.1"/>
    <property type="molecule type" value="Genomic_DNA"/>
</dbReference>
<feature type="region of interest" description="Disordered" evidence="1">
    <location>
        <begin position="51"/>
        <end position="84"/>
    </location>
</feature>
<proteinExistence type="predicted"/>
<protein>
    <submittedName>
        <fullName evidence="2">Uncharacterized protein</fullName>
    </submittedName>
</protein>
<name>A0AAV9UA55_9PEZI</name>
<dbReference type="Proteomes" id="UP001375240">
    <property type="component" value="Unassembled WGS sequence"/>
</dbReference>
<feature type="compositionally biased region" description="Basic residues" evidence="1">
    <location>
        <begin position="62"/>
        <end position="71"/>
    </location>
</feature>
<dbReference type="GO" id="GO:1990879">
    <property type="term" value="C:CST complex"/>
    <property type="evidence" value="ECO:0007669"/>
    <property type="project" value="InterPro"/>
</dbReference>
<dbReference type="AlphaFoldDB" id="A0AAV9UA55"/>
<organism evidence="2 3">
    <name type="scientific">Orbilia brochopaga</name>
    <dbReference type="NCBI Taxonomy" id="3140254"/>
    <lineage>
        <taxon>Eukaryota</taxon>
        <taxon>Fungi</taxon>
        <taxon>Dikarya</taxon>
        <taxon>Ascomycota</taxon>
        <taxon>Pezizomycotina</taxon>
        <taxon>Orbiliomycetes</taxon>
        <taxon>Orbiliales</taxon>
        <taxon>Orbiliaceae</taxon>
        <taxon>Orbilia</taxon>
    </lineage>
</organism>
<dbReference type="GO" id="GO:0016233">
    <property type="term" value="P:telomere capping"/>
    <property type="evidence" value="ECO:0007669"/>
    <property type="project" value="InterPro"/>
</dbReference>
<dbReference type="InterPro" id="IPR024222">
    <property type="entry name" value="Ten1_fungal"/>
</dbReference>
<sequence length="190" mass="20125">MPNTPLPAAVHLLQNVRYLPAGTKVRVLGCIQSYDAASGIVTLYHRPTVDVPPPQVLSRQPGGKRSRKHARTSGNNKAATNGTAVQSATPTYTIDVAIDLLLQTQVDEVTKVPPPLPPVGDVGAWVTVTGYTTAEGGVQAIVMVRETKVDLEGYERGVRALAKIRERAERAVAEGVADGAAVAEGQWDVV</sequence>
<feature type="compositionally biased region" description="Polar residues" evidence="1">
    <location>
        <begin position="72"/>
        <end position="84"/>
    </location>
</feature>
<dbReference type="Pfam" id="PF12658">
    <property type="entry name" value="Ten1"/>
    <property type="match status" value="1"/>
</dbReference>
<accession>A0AAV9UA55</accession>
<evidence type="ECO:0000313" key="3">
    <source>
        <dbReference type="Proteomes" id="UP001375240"/>
    </source>
</evidence>